<dbReference type="Proteomes" id="UP001164746">
    <property type="component" value="Chromosome 6"/>
</dbReference>
<sequence length="203" mass="22981">MPRSRAPVTKPKSLLEEVKESVNWSSRVNPSTHARPVTAREHHNVVCFSLRDGHRFTHLQVKELVESQIQCKVKYLQCDPVSVRSGDSETLDRWIVTFDSAVTCGRAMEHGLAVGGDRVLVRAWADIVREEAMLDEWGQSCNFRLPQTEKHSRALHKFLKGVTRGRVVGVSLALNHPPPDVERQLGSEGEVRKSDLWMPRQDS</sequence>
<accession>A0ABY7EHH5</accession>
<feature type="compositionally biased region" description="Basic and acidic residues" evidence="1">
    <location>
        <begin position="179"/>
        <end position="203"/>
    </location>
</feature>
<feature type="region of interest" description="Disordered" evidence="1">
    <location>
        <begin position="178"/>
        <end position="203"/>
    </location>
</feature>
<dbReference type="EMBL" id="CP111017">
    <property type="protein sequence ID" value="WAR08251.1"/>
    <property type="molecule type" value="Genomic_DNA"/>
</dbReference>
<evidence type="ECO:0000313" key="3">
    <source>
        <dbReference type="Proteomes" id="UP001164746"/>
    </source>
</evidence>
<evidence type="ECO:0000313" key="2">
    <source>
        <dbReference type="EMBL" id="WAR08251.1"/>
    </source>
</evidence>
<proteinExistence type="predicted"/>
<keyword evidence="3" id="KW-1185">Reference proteome</keyword>
<reference evidence="2" key="1">
    <citation type="submission" date="2022-11" db="EMBL/GenBank/DDBJ databases">
        <title>Centuries of genome instability and evolution in soft-shell clam transmissible cancer (bioRxiv).</title>
        <authorList>
            <person name="Hart S.F.M."/>
            <person name="Yonemitsu M.A."/>
            <person name="Giersch R.M."/>
            <person name="Beal B.F."/>
            <person name="Arriagada G."/>
            <person name="Davis B.W."/>
            <person name="Ostrander E.A."/>
            <person name="Goff S.P."/>
            <person name="Metzger M.J."/>
        </authorList>
    </citation>
    <scope>NUCLEOTIDE SEQUENCE</scope>
    <source>
        <strain evidence="2">MELC-2E11</strain>
        <tissue evidence="2">Siphon/mantle</tissue>
    </source>
</reference>
<protein>
    <submittedName>
        <fullName evidence="2">Uncharacterized protein</fullName>
    </submittedName>
</protein>
<organism evidence="2 3">
    <name type="scientific">Mya arenaria</name>
    <name type="common">Soft-shell clam</name>
    <dbReference type="NCBI Taxonomy" id="6604"/>
    <lineage>
        <taxon>Eukaryota</taxon>
        <taxon>Metazoa</taxon>
        <taxon>Spiralia</taxon>
        <taxon>Lophotrochozoa</taxon>
        <taxon>Mollusca</taxon>
        <taxon>Bivalvia</taxon>
        <taxon>Autobranchia</taxon>
        <taxon>Heteroconchia</taxon>
        <taxon>Euheterodonta</taxon>
        <taxon>Imparidentia</taxon>
        <taxon>Neoheterodontei</taxon>
        <taxon>Myida</taxon>
        <taxon>Myoidea</taxon>
        <taxon>Myidae</taxon>
        <taxon>Mya</taxon>
    </lineage>
</organism>
<gene>
    <name evidence="2" type="ORF">MAR_018209</name>
</gene>
<name>A0ABY7EHH5_MYAAR</name>
<evidence type="ECO:0000256" key="1">
    <source>
        <dbReference type="SAM" id="MobiDB-lite"/>
    </source>
</evidence>